<dbReference type="AlphaFoldDB" id="A0A0B7GW46"/>
<protein>
    <submittedName>
        <fullName evidence="1">Uncharacterized protein</fullName>
    </submittedName>
</protein>
<sequence length="74" mass="8898">MHVDIFLESVFFPDKVHTIDTYYFKIYEKTPINNVMLKKTETPSICMQNTSLVSKIRQIKNKYIINYLYLMRSV</sequence>
<proteinExistence type="predicted"/>
<keyword evidence="2" id="KW-1185">Reference proteome</keyword>
<dbReference type="Proteomes" id="UP000042527">
    <property type="component" value="Unassembled WGS sequence"/>
</dbReference>
<dbReference type="EMBL" id="CDNC01000046">
    <property type="protein sequence ID" value="CEM62894.1"/>
    <property type="molecule type" value="Genomic_DNA"/>
</dbReference>
<accession>A0A0B7GW46</accession>
<evidence type="ECO:0000313" key="1">
    <source>
        <dbReference type="EMBL" id="CEM62894.1"/>
    </source>
</evidence>
<gene>
    <name evidence="1" type="ORF">TPHV1_500002</name>
</gene>
<reference evidence="2" key="1">
    <citation type="submission" date="2015-01" db="EMBL/GenBank/DDBJ databases">
        <authorList>
            <person name="Manzoor Shahid"/>
            <person name="Zubair Saima"/>
        </authorList>
    </citation>
    <scope>NUCLEOTIDE SEQUENCE [LARGE SCALE GENOMIC DNA]</scope>
    <source>
        <strain evidence="2">V1</strain>
    </source>
</reference>
<evidence type="ECO:0000313" key="2">
    <source>
        <dbReference type="Proteomes" id="UP000042527"/>
    </source>
</evidence>
<organism evidence="1 2">
    <name type="scientific">Treponema phagedenis</name>
    <dbReference type="NCBI Taxonomy" id="162"/>
    <lineage>
        <taxon>Bacteria</taxon>
        <taxon>Pseudomonadati</taxon>
        <taxon>Spirochaetota</taxon>
        <taxon>Spirochaetia</taxon>
        <taxon>Spirochaetales</taxon>
        <taxon>Treponemataceae</taxon>
        <taxon>Treponema</taxon>
    </lineage>
</organism>
<name>A0A0B7GW46_TREPH</name>